<evidence type="ECO:0000256" key="4">
    <source>
        <dbReference type="ARBA" id="ARBA00022833"/>
    </source>
</evidence>
<proteinExistence type="inferred from homology"/>
<dbReference type="PANTHER" id="PTHR22726">
    <property type="entry name" value="METALLOENDOPEPTIDASE OMA1"/>
    <property type="match status" value="1"/>
</dbReference>
<keyword evidence="3 6" id="KW-0378">Hydrolase</keyword>
<accession>A0A975W917</accession>
<dbReference type="GO" id="GO:0051603">
    <property type="term" value="P:proteolysis involved in protein catabolic process"/>
    <property type="evidence" value="ECO:0007669"/>
    <property type="project" value="TreeGrafter"/>
</dbReference>
<dbReference type="CDD" id="cd07324">
    <property type="entry name" value="M48C_Oma1-like"/>
    <property type="match status" value="1"/>
</dbReference>
<dbReference type="GeneID" id="80817856"/>
<keyword evidence="2" id="KW-0479">Metal-binding</keyword>
<evidence type="ECO:0000256" key="7">
    <source>
        <dbReference type="SAM" id="SignalP"/>
    </source>
</evidence>
<dbReference type="GO" id="GO:0016020">
    <property type="term" value="C:membrane"/>
    <property type="evidence" value="ECO:0007669"/>
    <property type="project" value="TreeGrafter"/>
</dbReference>
<keyword evidence="7" id="KW-0732">Signal</keyword>
<sequence>MTRISLLFLTLFLSACAAVAPAPRLPQDTAGPLTETQIQRRADAAARQFVAVVEQVEPVAEAECRKVRLRGPCDFQIVVDDRPGQAPNAFHTLDRQGRPIIAFNLALILNVDNADELAFVMGHEAAHHIGGHIERAQRNATLGSELFGRAAATISGGDSGAIEAGLELGAALGRRSFTKDFELEADAIGTVIAHRAGFDPVRGAEFFARIPDPGNRFLGTHPPNSARIETVRRVARRLK</sequence>
<protein>
    <submittedName>
        <fullName evidence="9">Peptidase family M48</fullName>
    </submittedName>
</protein>
<dbReference type="GO" id="GO:0004222">
    <property type="term" value="F:metalloendopeptidase activity"/>
    <property type="evidence" value="ECO:0007669"/>
    <property type="project" value="InterPro"/>
</dbReference>
<dbReference type="InterPro" id="IPR001915">
    <property type="entry name" value="Peptidase_M48"/>
</dbReference>
<dbReference type="EMBL" id="FNYY01000004">
    <property type="protein sequence ID" value="SEJ24442.1"/>
    <property type="molecule type" value="Genomic_DNA"/>
</dbReference>
<dbReference type="InterPro" id="IPR051156">
    <property type="entry name" value="Mito/Outer_Membr_Metalloprot"/>
</dbReference>
<dbReference type="GO" id="GO:0046872">
    <property type="term" value="F:metal ion binding"/>
    <property type="evidence" value="ECO:0007669"/>
    <property type="project" value="UniProtKB-KW"/>
</dbReference>
<dbReference type="RefSeq" id="WP_074835980.1">
    <property type="nucleotide sequence ID" value="NZ_CATLQZ010000012.1"/>
</dbReference>
<feature type="domain" description="Peptidase M48" evidence="8">
    <location>
        <begin position="55"/>
        <end position="233"/>
    </location>
</feature>
<comment type="cofactor">
    <cofactor evidence="6">
        <name>Zn(2+)</name>
        <dbReference type="ChEBI" id="CHEBI:29105"/>
    </cofactor>
    <text evidence="6">Binds 1 zinc ion per subunit.</text>
</comment>
<gene>
    <name evidence="9" type="ORF">SAMN04487940_104167</name>
</gene>
<name>A0A975W917_9RHOB</name>
<dbReference type="PANTHER" id="PTHR22726:SF1">
    <property type="entry name" value="METALLOENDOPEPTIDASE OMA1, MITOCHONDRIAL"/>
    <property type="match status" value="1"/>
</dbReference>
<dbReference type="Gene3D" id="3.30.2010.10">
    <property type="entry name" value="Metalloproteases ('zincins'), catalytic domain"/>
    <property type="match status" value="1"/>
</dbReference>
<keyword evidence="4 6" id="KW-0862">Zinc</keyword>
<evidence type="ECO:0000256" key="1">
    <source>
        <dbReference type="ARBA" id="ARBA00022670"/>
    </source>
</evidence>
<evidence type="ECO:0000256" key="5">
    <source>
        <dbReference type="ARBA" id="ARBA00023049"/>
    </source>
</evidence>
<comment type="similarity">
    <text evidence="6">Belongs to the peptidase M48 family.</text>
</comment>
<keyword evidence="10" id="KW-1185">Reference proteome</keyword>
<evidence type="ECO:0000256" key="6">
    <source>
        <dbReference type="RuleBase" id="RU003983"/>
    </source>
</evidence>
<reference evidence="9 10" key="1">
    <citation type="submission" date="2016-10" db="EMBL/GenBank/DDBJ databases">
        <authorList>
            <person name="Varghese N."/>
            <person name="Submissions S."/>
        </authorList>
    </citation>
    <scope>NUCLEOTIDE SEQUENCE [LARGE SCALE GENOMIC DNA]</scope>
    <source>
        <strain evidence="9 10">FF3</strain>
    </source>
</reference>
<dbReference type="Pfam" id="PF01435">
    <property type="entry name" value="Peptidase_M48"/>
    <property type="match status" value="1"/>
</dbReference>
<dbReference type="PROSITE" id="PS51257">
    <property type="entry name" value="PROKAR_LIPOPROTEIN"/>
    <property type="match status" value="1"/>
</dbReference>
<keyword evidence="5 6" id="KW-0482">Metalloprotease</keyword>
<dbReference type="Proteomes" id="UP000182932">
    <property type="component" value="Unassembled WGS sequence"/>
</dbReference>
<evidence type="ECO:0000256" key="3">
    <source>
        <dbReference type="ARBA" id="ARBA00022801"/>
    </source>
</evidence>
<feature type="chain" id="PRO_5037353092" evidence="7">
    <location>
        <begin position="18"/>
        <end position="239"/>
    </location>
</feature>
<feature type="signal peptide" evidence="7">
    <location>
        <begin position="1"/>
        <end position="17"/>
    </location>
</feature>
<evidence type="ECO:0000313" key="9">
    <source>
        <dbReference type="EMBL" id="SEJ24442.1"/>
    </source>
</evidence>
<organism evidence="9 10">
    <name type="scientific">Marinovum algicola</name>
    <dbReference type="NCBI Taxonomy" id="42444"/>
    <lineage>
        <taxon>Bacteria</taxon>
        <taxon>Pseudomonadati</taxon>
        <taxon>Pseudomonadota</taxon>
        <taxon>Alphaproteobacteria</taxon>
        <taxon>Rhodobacterales</taxon>
        <taxon>Roseobacteraceae</taxon>
        <taxon>Marinovum</taxon>
    </lineage>
</organism>
<evidence type="ECO:0000313" key="10">
    <source>
        <dbReference type="Proteomes" id="UP000182932"/>
    </source>
</evidence>
<comment type="caution">
    <text evidence="9">The sequence shown here is derived from an EMBL/GenBank/DDBJ whole genome shotgun (WGS) entry which is preliminary data.</text>
</comment>
<evidence type="ECO:0000259" key="8">
    <source>
        <dbReference type="Pfam" id="PF01435"/>
    </source>
</evidence>
<evidence type="ECO:0000256" key="2">
    <source>
        <dbReference type="ARBA" id="ARBA00022723"/>
    </source>
</evidence>
<keyword evidence="1 6" id="KW-0645">Protease</keyword>
<dbReference type="AlphaFoldDB" id="A0A975W917"/>